<gene>
    <name evidence="3" type="ORF">C1SCF055_LOCUS18933</name>
</gene>
<feature type="compositionally biased region" description="Low complexity" evidence="2">
    <location>
        <begin position="853"/>
        <end position="863"/>
    </location>
</feature>
<feature type="compositionally biased region" description="Low complexity" evidence="2">
    <location>
        <begin position="874"/>
        <end position="886"/>
    </location>
</feature>
<comment type="caution">
    <text evidence="3">The sequence shown here is derived from an EMBL/GenBank/DDBJ whole genome shotgun (WGS) entry which is preliminary data.</text>
</comment>
<proteinExistence type="predicted"/>
<reference evidence="3" key="1">
    <citation type="submission" date="2022-10" db="EMBL/GenBank/DDBJ databases">
        <authorList>
            <person name="Chen Y."/>
            <person name="Dougan E. K."/>
            <person name="Chan C."/>
            <person name="Rhodes N."/>
            <person name="Thang M."/>
        </authorList>
    </citation>
    <scope>NUCLEOTIDE SEQUENCE</scope>
</reference>
<dbReference type="EMBL" id="CAMXCT010001668">
    <property type="protein sequence ID" value="CAI3992078.1"/>
    <property type="molecule type" value="Genomic_DNA"/>
</dbReference>
<dbReference type="EMBL" id="CAMXCT020001668">
    <property type="protein sequence ID" value="CAL1145453.1"/>
    <property type="molecule type" value="Genomic_DNA"/>
</dbReference>
<feature type="compositionally biased region" description="Basic and acidic residues" evidence="2">
    <location>
        <begin position="730"/>
        <end position="748"/>
    </location>
</feature>
<evidence type="ECO:0000313" key="5">
    <source>
        <dbReference type="Proteomes" id="UP001152797"/>
    </source>
</evidence>
<feature type="region of interest" description="Disordered" evidence="2">
    <location>
        <begin position="294"/>
        <end position="389"/>
    </location>
</feature>
<evidence type="ECO:0000313" key="3">
    <source>
        <dbReference type="EMBL" id="CAI3992078.1"/>
    </source>
</evidence>
<sequence>MNKEMATESALCPCHLRPPLASSHLLCKVWILWVPLEDRKTSVDFDQKGTSHTQTMETKAPTEKRIQEHRELQESWADEMNLSSTSAAGLGMNRYSSNFQRLTPTARARSRPALEEVNDGRPSANNRKRNGGKGAAAPGKKGRQSVDGLEAPEVAAAKLKSATIKEVTAALDGLKRAKAKLAAEVPDPQTEGELVSPEVQLLAQRLEMLNLALEEGERSVADMKADNDILRAKMHQDPYMKAVLEAQWPIQNSVPKIQKLADDQAAALKLLGHLVQCSSTSLSQYLTTRDALKKHQDEEEKNKKEELRLQKLDEKNAEREKKKKDRDDTAAEKKAAKKAKAAAKAKGKRKGEEDEQDGEGQESKRRKRNSGVSLKGRTRGDFADSDPSVLKEGNQFDAAKQCKVFTDPRAFLEQCIRGEAAVLRMKKAAVKKVAGLSFPEFSENAAAGDNESSGSEDIKRFLAHLSKDVSSQAANVGAALKRLNDKDVRKVSYFNCGVDRAKALAADGVLHGCITEGAPDAWVFDRLAAIEHLTELGEEDAAKKLAGASTVGVPRGSVWSGVIPGGTPSFTYVMEGNLARSLVKLKELDALFPDASVQDKVKSFEAFGAAKAESVESLRYAYAMPGDLLFTPAACIVSEKGLNSDCICLRVPALLASPNMVEDYRAMLKDFPGSLNKMSEFCLEMVERCCAKSRVAMTPDDAIDPPVSAEAEVDEDDEPKTSEKPAGNEAEAKEESRTPMQKAERLQVKVEVPAGTAGNDAARGIIDVEDESLEDEFAKLVEEEAALSPSDAYESEGDAGGEDAKGAAASEAAQEADCEGAPAVAAAPRAPSAKVESFQDAGSKTGEVSEDTGAAGPSAAAAACVPDETNPSGATKTAEEFAATEAPSRVESKTGEVSEDTGPAALVANHDGHPAEESHGEAKAAPSPGAAASPCVTSGATKEAEEFAATEAPVGAGAAALTKNHGGHPAPAVEGEVSGGEPKGAALAAKVETFAMPAAAAVESAKKSEDSERAAEAGKAAGQSLLAAMANAKAKAGTKAKGKAKAKACRHDNDDFAVITWAGLRVKASVCTSNCV</sequence>
<feature type="compositionally biased region" description="Basic residues" evidence="2">
    <location>
        <begin position="335"/>
        <end position="349"/>
    </location>
</feature>
<feature type="region of interest" description="Disordered" evidence="2">
    <location>
        <begin position="700"/>
        <end position="755"/>
    </location>
</feature>
<feature type="region of interest" description="Disordered" evidence="2">
    <location>
        <begin position="784"/>
        <end position="983"/>
    </location>
</feature>
<feature type="compositionally biased region" description="Basic and acidic residues" evidence="2">
    <location>
        <begin position="910"/>
        <end position="922"/>
    </location>
</feature>
<keyword evidence="5" id="KW-1185">Reference proteome</keyword>
<protein>
    <submittedName>
        <fullName evidence="3">Uncharacterized protein</fullName>
    </submittedName>
</protein>
<dbReference type="Proteomes" id="UP001152797">
    <property type="component" value="Unassembled WGS sequence"/>
</dbReference>
<organism evidence="3">
    <name type="scientific">Cladocopium goreaui</name>
    <dbReference type="NCBI Taxonomy" id="2562237"/>
    <lineage>
        <taxon>Eukaryota</taxon>
        <taxon>Sar</taxon>
        <taxon>Alveolata</taxon>
        <taxon>Dinophyceae</taxon>
        <taxon>Suessiales</taxon>
        <taxon>Symbiodiniaceae</taxon>
        <taxon>Cladocopium</taxon>
    </lineage>
</organism>
<feature type="compositionally biased region" description="Basic and acidic residues" evidence="2">
    <location>
        <begin position="294"/>
        <end position="334"/>
    </location>
</feature>
<dbReference type="AlphaFoldDB" id="A0A9P1CK00"/>
<accession>A0A9P1CK00</accession>
<reference evidence="4" key="2">
    <citation type="submission" date="2024-04" db="EMBL/GenBank/DDBJ databases">
        <authorList>
            <person name="Chen Y."/>
            <person name="Shah S."/>
            <person name="Dougan E. K."/>
            <person name="Thang M."/>
            <person name="Chan C."/>
        </authorList>
    </citation>
    <scope>NUCLEOTIDE SEQUENCE [LARGE SCALE GENOMIC DNA]</scope>
</reference>
<keyword evidence="1" id="KW-0175">Coiled coil</keyword>
<name>A0A9P1CK00_9DINO</name>
<feature type="compositionally biased region" description="Low complexity" evidence="2">
    <location>
        <begin position="806"/>
        <end position="833"/>
    </location>
</feature>
<feature type="compositionally biased region" description="Low complexity" evidence="2">
    <location>
        <begin position="923"/>
        <end position="934"/>
    </location>
</feature>
<feature type="region of interest" description="Disordered" evidence="2">
    <location>
        <begin position="98"/>
        <end position="148"/>
    </location>
</feature>
<feature type="coiled-coil region" evidence="1">
    <location>
        <begin position="164"/>
        <end position="233"/>
    </location>
</feature>
<evidence type="ECO:0000256" key="2">
    <source>
        <dbReference type="SAM" id="MobiDB-lite"/>
    </source>
</evidence>
<feature type="compositionally biased region" description="Low complexity" evidence="2">
    <location>
        <begin position="947"/>
        <end position="960"/>
    </location>
</feature>
<evidence type="ECO:0000256" key="1">
    <source>
        <dbReference type="SAM" id="Coils"/>
    </source>
</evidence>
<evidence type="ECO:0000313" key="4">
    <source>
        <dbReference type="EMBL" id="CAL1145453.1"/>
    </source>
</evidence>
<dbReference type="EMBL" id="CAMXCT030001668">
    <property type="protein sequence ID" value="CAL4779390.1"/>
    <property type="molecule type" value="Genomic_DNA"/>
</dbReference>